<keyword evidence="2" id="KW-0313">Glucose metabolism</keyword>
<dbReference type="Pfam" id="PF02781">
    <property type="entry name" value="G6PD_C"/>
    <property type="match status" value="1"/>
</dbReference>
<dbReference type="Gene3D" id="3.30.360.10">
    <property type="entry name" value="Dihydrodipicolinate Reductase, domain 2"/>
    <property type="match status" value="1"/>
</dbReference>
<dbReference type="SUPFAM" id="SSF55347">
    <property type="entry name" value="Glyceraldehyde-3-phosphate dehydrogenase-like, C-terminal domain"/>
    <property type="match status" value="1"/>
</dbReference>
<dbReference type="InterPro" id="IPR022674">
    <property type="entry name" value="G6P_DH_NAD-bd"/>
</dbReference>
<dbReference type="PANTHER" id="PTHR23429:SF0">
    <property type="entry name" value="GLUCOSE-6-PHOSPHATE 1-DEHYDROGENASE"/>
    <property type="match status" value="1"/>
</dbReference>
<dbReference type="EMBL" id="JAKXMK010000055">
    <property type="protein sequence ID" value="MCH6172062.1"/>
    <property type="molecule type" value="Genomic_DNA"/>
</dbReference>
<dbReference type="InterPro" id="IPR036291">
    <property type="entry name" value="NAD(P)-bd_dom_sf"/>
</dbReference>
<evidence type="ECO:0000313" key="9">
    <source>
        <dbReference type="Proteomes" id="UP001299970"/>
    </source>
</evidence>
<dbReference type="Pfam" id="PF00479">
    <property type="entry name" value="G6PD_N"/>
    <property type="match status" value="1"/>
</dbReference>
<evidence type="ECO:0000256" key="2">
    <source>
        <dbReference type="ARBA" id="ARBA00022526"/>
    </source>
</evidence>
<reference evidence="8 9" key="1">
    <citation type="submission" date="2022-03" db="EMBL/GenBank/DDBJ databases">
        <title>Pseudonocardia alaer sp. nov., a novel actinomycete isolated from reed forest soil.</title>
        <authorList>
            <person name="Wang L."/>
        </authorList>
    </citation>
    <scope>NUCLEOTIDE SEQUENCE [LARGE SCALE GENOMIC DNA]</scope>
    <source>
        <strain evidence="8 9">Y-16303</strain>
    </source>
</reference>
<comment type="pathway">
    <text evidence="1">Carbohydrate degradation; pentose phosphate pathway; D-ribulose 5-phosphate from D-glucose 6-phosphate (oxidative stage): step 1/3.</text>
</comment>
<evidence type="ECO:0000313" key="8">
    <source>
        <dbReference type="EMBL" id="MCH6172062.1"/>
    </source>
</evidence>
<evidence type="ECO:0000256" key="5">
    <source>
        <dbReference type="ARBA" id="ARBA00023277"/>
    </source>
</evidence>
<keyword evidence="5" id="KW-0119">Carbohydrate metabolism</keyword>
<keyword evidence="4" id="KW-0560">Oxidoreductase</keyword>
<feature type="domain" description="Glucose-6-phosphate dehydrogenase NAD-binding" evidence="6">
    <location>
        <begin position="16"/>
        <end position="189"/>
    </location>
</feature>
<proteinExistence type="predicted"/>
<evidence type="ECO:0000259" key="7">
    <source>
        <dbReference type="Pfam" id="PF02781"/>
    </source>
</evidence>
<protein>
    <submittedName>
        <fullName evidence="8">Glucose-6-phosphate dehydrogenase</fullName>
    </submittedName>
</protein>
<dbReference type="InterPro" id="IPR022675">
    <property type="entry name" value="G6P_DH_C"/>
</dbReference>
<evidence type="ECO:0000256" key="1">
    <source>
        <dbReference type="ARBA" id="ARBA00004937"/>
    </source>
</evidence>
<dbReference type="PRINTS" id="PR00079">
    <property type="entry name" value="G6PDHDRGNASE"/>
</dbReference>
<evidence type="ECO:0000259" key="6">
    <source>
        <dbReference type="Pfam" id="PF00479"/>
    </source>
</evidence>
<keyword evidence="3" id="KW-0521">NADP</keyword>
<dbReference type="Gene3D" id="3.40.50.720">
    <property type="entry name" value="NAD(P)-binding Rossmann-like Domain"/>
    <property type="match status" value="1"/>
</dbReference>
<evidence type="ECO:0000256" key="4">
    <source>
        <dbReference type="ARBA" id="ARBA00023002"/>
    </source>
</evidence>
<sequence>MGLSTLVGAAEPAVLVIHGATGDVAKRWVLPALASLAHQGLLPSRWRLVGCGRGRMSDGRFRDIAEEALREFGPPGDPARTASLLDGLRFAGGGFTVADPGELPAAVRAARADIGGDPIVVHYLGIPPAAFAETARAIAAHGLADGARVVFEKPYGTSPETFEALDGLVRATFDECQVFRIDHFLAKAPIRVLTGIRAASRVIGHLWSREHVEQVQIEVCETLDVAVRAGFYDATGAVLDMLATHLMQVLAEVVLEPPDDMAGLQKAREAALAAIRPIDPADVVLGQAAGYRDLPDVPADSTTETYAAARLWVDTDRWRGVPFVLRTGKQLAEAQQNVTLVLKEPDGKGWSNRPPETVTLALLGDGQVWLDVRVGQRSDVDAAAATRLAFDVPRATGAPPLPAYAWLMLDVLRGDQDAFPSSEALRQAWRVVDPLLRARPPVQSYVPRSWGPAEANRLAAPLRWRGSE</sequence>
<accession>A0ABS9TU18</accession>
<feature type="domain" description="Glucose-6-phosphate dehydrogenase C-terminal" evidence="7">
    <location>
        <begin position="196"/>
        <end position="460"/>
    </location>
</feature>
<dbReference type="InterPro" id="IPR001282">
    <property type="entry name" value="G6P_DH"/>
</dbReference>
<name>A0ABS9TU18_9PSEU</name>
<dbReference type="SUPFAM" id="SSF51735">
    <property type="entry name" value="NAD(P)-binding Rossmann-fold domains"/>
    <property type="match status" value="1"/>
</dbReference>
<dbReference type="PANTHER" id="PTHR23429">
    <property type="entry name" value="GLUCOSE-6-PHOSPHATE 1-DEHYDROGENASE G6PD"/>
    <property type="match status" value="1"/>
</dbReference>
<dbReference type="Proteomes" id="UP001299970">
    <property type="component" value="Unassembled WGS sequence"/>
</dbReference>
<organism evidence="8 9">
    <name type="scientific">Pseudonocardia alaniniphila</name>
    <dbReference type="NCBI Taxonomy" id="75291"/>
    <lineage>
        <taxon>Bacteria</taxon>
        <taxon>Bacillati</taxon>
        <taxon>Actinomycetota</taxon>
        <taxon>Actinomycetes</taxon>
        <taxon>Pseudonocardiales</taxon>
        <taxon>Pseudonocardiaceae</taxon>
        <taxon>Pseudonocardia</taxon>
    </lineage>
</organism>
<dbReference type="RefSeq" id="WP_241042867.1">
    <property type="nucleotide sequence ID" value="NZ_BAAAJF010000043.1"/>
</dbReference>
<gene>
    <name evidence="8" type="ORF">MMF94_40820</name>
</gene>
<comment type="caution">
    <text evidence="8">The sequence shown here is derived from an EMBL/GenBank/DDBJ whole genome shotgun (WGS) entry which is preliminary data.</text>
</comment>
<keyword evidence="9" id="KW-1185">Reference proteome</keyword>
<evidence type="ECO:0000256" key="3">
    <source>
        <dbReference type="ARBA" id="ARBA00022857"/>
    </source>
</evidence>